<name>A0A8S5U2V3_9CAUD</name>
<dbReference type="InterPro" id="IPR002711">
    <property type="entry name" value="HNH"/>
</dbReference>
<dbReference type="GO" id="GO:0004519">
    <property type="term" value="F:endonuclease activity"/>
    <property type="evidence" value="ECO:0007669"/>
    <property type="project" value="InterPro"/>
</dbReference>
<feature type="domain" description="HNH nuclease" evidence="2">
    <location>
        <begin position="10"/>
        <end position="70"/>
    </location>
</feature>
<evidence type="ECO:0000259" key="2">
    <source>
        <dbReference type="SMART" id="SM00507"/>
    </source>
</evidence>
<dbReference type="GO" id="GO:0003676">
    <property type="term" value="F:nucleic acid binding"/>
    <property type="evidence" value="ECO:0007669"/>
    <property type="project" value="InterPro"/>
</dbReference>
<dbReference type="Pfam" id="PF01844">
    <property type="entry name" value="HNH"/>
    <property type="match status" value="1"/>
</dbReference>
<feature type="region of interest" description="Disordered" evidence="1">
    <location>
        <begin position="46"/>
        <end position="103"/>
    </location>
</feature>
<evidence type="ECO:0000256" key="1">
    <source>
        <dbReference type="SAM" id="MobiDB-lite"/>
    </source>
</evidence>
<organism evidence="3">
    <name type="scientific">Siphoviridae sp. ctcRb7</name>
    <dbReference type="NCBI Taxonomy" id="2825572"/>
    <lineage>
        <taxon>Viruses</taxon>
        <taxon>Duplodnaviria</taxon>
        <taxon>Heunggongvirae</taxon>
        <taxon>Uroviricota</taxon>
        <taxon>Caudoviricetes</taxon>
    </lineage>
</organism>
<accession>A0A8S5U2V3</accession>
<evidence type="ECO:0000313" key="3">
    <source>
        <dbReference type="EMBL" id="DAF88801.1"/>
    </source>
</evidence>
<proteinExistence type="predicted"/>
<dbReference type="InterPro" id="IPR003615">
    <property type="entry name" value="HNH_nuc"/>
</dbReference>
<dbReference type="EMBL" id="BK015996">
    <property type="protein sequence ID" value="DAF88801.1"/>
    <property type="molecule type" value="Genomic_DNA"/>
</dbReference>
<sequence length="103" mass="11176">MSWDGSKVRRLANQVLGRYGSTCWLCGKPIDLTASRRSPLGLTVDHVVPRSKGGTDDITNLRPAHHHCNTSRQARPASDYQPPRSWSGSGTWPGLPAPANPCS</sequence>
<reference evidence="3" key="1">
    <citation type="journal article" date="2021" name="Proc. Natl. Acad. Sci. U.S.A.">
        <title>A Catalog of Tens of Thousands of Viruses from Human Metagenomes Reveals Hidden Associations with Chronic Diseases.</title>
        <authorList>
            <person name="Tisza M.J."/>
            <person name="Buck C.B."/>
        </authorList>
    </citation>
    <scope>NUCLEOTIDE SEQUENCE</scope>
    <source>
        <strain evidence="3">CtcRb7</strain>
    </source>
</reference>
<dbReference type="SMART" id="SM00507">
    <property type="entry name" value="HNHc"/>
    <property type="match status" value="1"/>
</dbReference>
<dbReference type="Gene3D" id="1.10.30.50">
    <property type="match status" value="1"/>
</dbReference>
<dbReference type="GO" id="GO:0008270">
    <property type="term" value="F:zinc ion binding"/>
    <property type="evidence" value="ECO:0007669"/>
    <property type="project" value="InterPro"/>
</dbReference>
<protein>
    <submittedName>
        <fullName evidence="3">HNHc</fullName>
    </submittedName>
</protein>
<dbReference type="CDD" id="cd00085">
    <property type="entry name" value="HNHc"/>
    <property type="match status" value="1"/>
</dbReference>